<evidence type="ECO:0000256" key="1">
    <source>
        <dbReference type="SAM" id="Phobius"/>
    </source>
</evidence>
<reference evidence="2 3" key="1">
    <citation type="submission" date="2024-08" db="EMBL/GenBank/DDBJ databases">
        <authorList>
            <person name="Cucini C."/>
            <person name="Frati F."/>
        </authorList>
    </citation>
    <scope>NUCLEOTIDE SEQUENCE [LARGE SCALE GENOMIC DNA]</scope>
</reference>
<protein>
    <recommendedName>
        <fullName evidence="4">Odorant receptor</fullName>
    </recommendedName>
</protein>
<evidence type="ECO:0000313" key="2">
    <source>
        <dbReference type="EMBL" id="CAL8133033.1"/>
    </source>
</evidence>
<dbReference type="Proteomes" id="UP001642540">
    <property type="component" value="Unassembled WGS sequence"/>
</dbReference>
<name>A0ABP1RQE1_9HEXA</name>
<organism evidence="2 3">
    <name type="scientific">Orchesella dallaii</name>
    <dbReference type="NCBI Taxonomy" id="48710"/>
    <lineage>
        <taxon>Eukaryota</taxon>
        <taxon>Metazoa</taxon>
        <taxon>Ecdysozoa</taxon>
        <taxon>Arthropoda</taxon>
        <taxon>Hexapoda</taxon>
        <taxon>Collembola</taxon>
        <taxon>Entomobryomorpha</taxon>
        <taxon>Entomobryoidea</taxon>
        <taxon>Orchesellidae</taxon>
        <taxon>Orchesellinae</taxon>
        <taxon>Orchesella</taxon>
    </lineage>
</organism>
<feature type="transmembrane region" description="Helical" evidence="1">
    <location>
        <begin position="257"/>
        <end position="280"/>
    </location>
</feature>
<dbReference type="EMBL" id="CAXLJM020000096">
    <property type="protein sequence ID" value="CAL8133033.1"/>
    <property type="molecule type" value="Genomic_DNA"/>
</dbReference>
<comment type="caution">
    <text evidence="2">The sequence shown here is derived from an EMBL/GenBank/DDBJ whole genome shotgun (WGS) entry which is preliminary data.</text>
</comment>
<keyword evidence="1" id="KW-1133">Transmembrane helix</keyword>
<feature type="transmembrane region" description="Helical" evidence="1">
    <location>
        <begin position="48"/>
        <end position="69"/>
    </location>
</feature>
<evidence type="ECO:0008006" key="4">
    <source>
        <dbReference type="Google" id="ProtNLM"/>
    </source>
</evidence>
<feature type="transmembrane region" description="Helical" evidence="1">
    <location>
        <begin position="189"/>
        <end position="214"/>
    </location>
</feature>
<feature type="transmembrane region" description="Helical" evidence="1">
    <location>
        <begin position="131"/>
        <end position="154"/>
    </location>
</feature>
<accession>A0ABP1RQE1</accession>
<proteinExistence type="predicted"/>
<keyword evidence="3" id="KW-1185">Reference proteome</keyword>
<sequence length="379" mass="43525">MALTIGALNVHFHLQKFLPMPYFIEPITFAIDKNLLRLSRKRNIFQKIIVGSLIYHLFFSFFWLLWTQIGRPSHLRDLNETFVYLVIVSLCTITISAYFTLEKYQNHIQYQLTQRLTLTKPLESDYSMKSLIIIGFAAIFLAFPVLTSFFPYAMEIDPVQLVGFSLAARINSDWNNTVYFKYSLKIFASLYYCAATCYGVGICLGILLFAIIDLEGMDKLSYRMIGHGNDVRFDLCFRRFRIVRILVERTNYIMQNFMGILLLMGIFLTVSCGFATLKMYGILQTLSYFACPLIALVGYSYNFMHMTLAAVANRNGHKFVGVWKHKVVKKSERKELAACARIGYAMGPIRCIKQYTAFAIADTIINWTVSAAMIQTNNV</sequence>
<keyword evidence="1" id="KW-0472">Membrane</keyword>
<gene>
    <name evidence="2" type="ORF">ODALV1_LOCUS24875</name>
</gene>
<keyword evidence="1" id="KW-0812">Transmembrane</keyword>
<feature type="transmembrane region" description="Helical" evidence="1">
    <location>
        <begin position="286"/>
        <end position="304"/>
    </location>
</feature>
<evidence type="ECO:0000313" key="3">
    <source>
        <dbReference type="Proteomes" id="UP001642540"/>
    </source>
</evidence>
<feature type="transmembrane region" description="Helical" evidence="1">
    <location>
        <begin position="81"/>
        <end position="101"/>
    </location>
</feature>